<dbReference type="GeneID" id="78363292"/>
<sequence length="963" mass="101976">MVLDYFAYWNGAQLRDLFEAVVAITSGPSYQGLIKSAVLAGFLVTLTTALFRWQGMAAKTFLFAVVLFYSLLLIPKTDLSIHDERAGTVHVVQNVPFGIGFFASVTSRIGHFLTTGFESAFALPDAEKFSKFGMVYPQRAVSVLQGIGTVTPLGRRKVNRFVADCLTPELTDNPAKVNALAQSSDLWATVTASGWLNPARSTLNENGEVKRCDEAAVELETFLNGSELDEIKKKLGALLTPDRADPAHAIMTSLPHAESLLLGLSRSLDSSLKHSIMLQAIPEGVSSIAQLSGSPLSLAVNLAKAQGNLASEISYRTMSEIAKVSLPKIRNCIEFVIIAAFPLVFILIIAAGSNAGLIFRSFFVLLIWVQLWAPLYAVANYLLISVDSNPMNRIIAEYGGNSLMAVDLIRQTGASSQAMAGYLMLAIPMLALAIAKGSDYAAAALVGGLMGPAQSASQGLSGQLSSGNFSSGNISIGNVSSNSINANKNDTSSSFADPYTSKISTAYGTVTRDGDNHVTGMVRSGIDLGISSFSTIQQSRSVTASSMSSTSLTTSDMTNLSLSNSATSSDSGSVSFAKALSHQLDQSHSSSQNLSDQSSYNSSNSYVQSSTGSSGLTTSQNLSFSTGAGVKVGAASGEAEGSANNPGGQQLPLNPNASVQNATASDPSAAKKNSILNAINSAGSAVGELAGLEAGLKTTTAQNLIDTATGTKSSATAEQRSQAYSQVRSAAQQIAASTSESRIKNAAENFVASLDKAHHIALQRSKQFNTAEGASEARSAAETGSDSTSVNNDVLVMNRLLHNGKSAESSLEEIFHQTEVREQVGFDRAAQAKIAAKGKETFGTGQIDAPRKFDKALGKAMIKQNFQKNEQEVLEQNQQFRNQIQEESRKQNTEPERNKAFIDSVRNQAQTIDNTKTNLEDNAKEQERGVNNAVERYHLDQKGLSTVLAVSLAGGLGYKSPMN</sequence>
<name>A0A227KRG3_9BURK</name>
<feature type="region of interest" description="Disordered" evidence="2">
    <location>
        <begin position="635"/>
        <end position="668"/>
    </location>
</feature>
<evidence type="ECO:0000256" key="3">
    <source>
        <dbReference type="SAM" id="Phobius"/>
    </source>
</evidence>
<reference evidence="6" key="1">
    <citation type="submission" date="2017-05" db="EMBL/GenBank/DDBJ databases">
        <title>Improved OligoMM genomes.</title>
        <authorList>
            <person name="Garzetti D."/>
        </authorList>
    </citation>
    <scope>NUCLEOTIDE SEQUENCE [LARGE SCALE GENOMIC DNA]</scope>
    <source>
        <strain evidence="6">YL45</strain>
    </source>
</reference>
<gene>
    <name evidence="5" type="ORF">ADH67_01985</name>
</gene>
<evidence type="ECO:0000256" key="1">
    <source>
        <dbReference type="SAM" id="Coils"/>
    </source>
</evidence>
<dbReference type="AlphaFoldDB" id="A0A227KRG3"/>
<keyword evidence="3" id="KW-0812">Transmembrane</keyword>
<feature type="transmembrane region" description="Helical" evidence="3">
    <location>
        <begin position="418"/>
        <end position="435"/>
    </location>
</feature>
<feature type="region of interest" description="Disordered" evidence="2">
    <location>
        <begin position="587"/>
        <end position="612"/>
    </location>
</feature>
<feature type="compositionally biased region" description="Low complexity" evidence="2">
    <location>
        <begin position="770"/>
        <end position="785"/>
    </location>
</feature>
<evidence type="ECO:0000259" key="4">
    <source>
        <dbReference type="Pfam" id="PF07916"/>
    </source>
</evidence>
<keyword evidence="3" id="KW-0472">Membrane</keyword>
<keyword evidence="3" id="KW-1133">Transmembrane helix</keyword>
<organism evidence="5 6">
    <name type="scientific">Turicimonas muris</name>
    <dbReference type="NCBI Taxonomy" id="1796652"/>
    <lineage>
        <taxon>Bacteria</taxon>
        <taxon>Pseudomonadati</taxon>
        <taxon>Pseudomonadota</taxon>
        <taxon>Betaproteobacteria</taxon>
        <taxon>Burkholderiales</taxon>
        <taxon>Sutterellaceae</taxon>
        <taxon>Turicimonas</taxon>
    </lineage>
</organism>
<feature type="compositionally biased region" description="Polar residues" evidence="2">
    <location>
        <begin position="644"/>
        <end position="666"/>
    </location>
</feature>
<dbReference type="EMBL" id="NHMP01000001">
    <property type="protein sequence ID" value="OXE51089.1"/>
    <property type="molecule type" value="Genomic_DNA"/>
</dbReference>
<feature type="domain" description="TraG N-terminal Proteobacteria" evidence="4">
    <location>
        <begin position="5"/>
        <end position="456"/>
    </location>
</feature>
<dbReference type="RefSeq" id="WP_066591151.1">
    <property type="nucleotide sequence ID" value="NZ_CAJTBZ010000018.1"/>
</dbReference>
<feature type="coiled-coil region" evidence="1">
    <location>
        <begin position="863"/>
        <end position="936"/>
    </location>
</feature>
<feature type="transmembrane region" description="Helical" evidence="3">
    <location>
        <begin position="357"/>
        <end position="383"/>
    </location>
</feature>
<proteinExistence type="predicted"/>
<evidence type="ECO:0000313" key="6">
    <source>
        <dbReference type="Proteomes" id="UP000214610"/>
    </source>
</evidence>
<dbReference type="Proteomes" id="UP000214610">
    <property type="component" value="Unassembled WGS sequence"/>
</dbReference>
<accession>A0A227KRG3</accession>
<keyword evidence="6" id="KW-1185">Reference proteome</keyword>
<keyword evidence="1" id="KW-0175">Coiled coil</keyword>
<dbReference type="InterPro" id="IPR012931">
    <property type="entry name" value="TraG_N_Proteobacteria"/>
</dbReference>
<comment type="caution">
    <text evidence="5">The sequence shown here is derived from an EMBL/GenBank/DDBJ whole genome shotgun (WGS) entry which is preliminary data.</text>
</comment>
<feature type="region of interest" description="Disordered" evidence="2">
    <location>
        <begin position="767"/>
        <end position="789"/>
    </location>
</feature>
<feature type="transmembrane region" description="Helical" evidence="3">
    <location>
        <begin position="332"/>
        <end position="351"/>
    </location>
</feature>
<dbReference type="Pfam" id="PF07916">
    <property type="entry name" value="TraG_N"/>
    <property type="match status" value="1"/>
</dbReference>
<evidence type="ECO:0000313" key="5">
    <source>
        <dbReference type="EMBL" id="OXE51089.1"/>
    </source>
</evidence>
<evidence type="ECO:0000256" key="2">
    <source>
        <dbReference type="SAM" id="MobiDB-lite"/>
    </source>
</evidence>
<feature type="transmembrane region" description="Helical" evidence="3">
    <location>
        <begin position="57"/>
        <end position="75"/>
    </location>
</feature>
<protein>
    <submittedName>
        <fullName evidence="5">Conjugal transfer protein TraG</fullName>
    </submittedName>
</protein>